<evidence type="ECO:0000256" key="3">
    <source>
        <dbReference type="ARBA" id="ARBA00009077"/>
    </source>
</evidence>
<evidence type="ECO:0000313" key="13">
    <source>
        <dbReference type="Proteomes" id="UP000677054"/>
    </source>
</evidence>
<comment type="similarity">
    <text evidence="3">Belongs to the trans-sulfuration enzymes family.</text>
</comment>
<accession>A0A7R8X4Q6</accession>
<dbReference type="CDD" id="cd18315">
    <property type="entry name" value="BTB_POZ_BAB-like"/>
    <property type="match status" value="1"/>
</dbReference>
<dbReference type="GO" id="GO:0030170">
    <property type="term" value="F:pyridoxal phosphate binding"/>
    <property type="evidence" value="ECO:0007669"/>
    <property type="project" value="InterPro"/>
</dbReference>
<keyword evidence="8" id="KW-0863">Zinc-finger</keyword>
<dbReference type="EC" id="4.4.1.1" evidence="4"/>
<dbReference type="Gene3D" id="3.40.640.10">
    <property type="entry name" value="Type I PLP-dependent aspartate aminotransferase-like (Major domain)"/>
    <property type="match status" value="1"/>
</dbReference>
<dbReference type="FunFam" id="3.40.640.10:FF:000009">
    <property type="entry name" value="Cystathionine gamma-synthase homolog"/>
    <property type="match status" value="1"/>
</dbReference>
<protein>
    <recommendedName>
        <fullName evidence="4">cystathionine gamma-lyase</fullName>
        <ecNumber evidence="4">4.4.1.1</ecNumber>
    </recommendedName>
    <alternativeName>
        <fullName evidence="7">Gamma-cystathionase</fullName>
    </alternativeName>
</protein>
<keyword evidence="13" id="KW-1185">Reference proteome</keyword>
<keyword evidence="8" id="KW-0862">Zinc</keyword>
<dbReference type="UniPathway" id="UPA00136">
    <property type="reaction ID" value="UER00202"/>
</dbReference>
<organism evidence="12">
    <name type="scientific">Darwinula stevensoni</name>
    <dbReference type="NCBI Taxonomy" id="69355"/>
    <lineage>
        <taxon>Eukaryota</taxon>
        <taxon>Metazoa</taxon>
        <taxon>Ecdysozoa</taxon>
        <taxon>Arthropoda</taxon>
        <taxon>Crustacea</taxon>
        <taxon>Oligostraca</taxon>
        <taxon>Ostracoda</taxon>
        <taxon>Podocopa</taxon>
        <taxon>Podocopida</taxon>
        <taxon>Darwinulocopina</taxon>
        <taxon>Darwinuloidea</taxon>
        <taxon>Darwinulidae</taxon>
        <taxon>Darwinula</taxon>
    </lineage>
</organism>
<evidence type="ECO:0000313" key="12">
    <source>
        <dbReference type="EMBL" id="CAD7242804.1"/>
    </source>
</evidence>
<dbReference type="PANTHER" id="PTHR11808">
    <property type="entry name" value="TRANS-SULFURATION ENZYME FAMILY MEMBER"/>
    <property type="match status" value="1"/>
</dbReference>
<keyword evidence="6" id="KW-0028">Amino-acid biosynthesis</keyword>
<evidence type="ECO:0000256" key="4">
    <source>
        <dbReference type="ARBA" id="ARBA00012085"/>
    </source>
</evidence>
<keyword evidence="8" id="KW-0479">Metal-binding</keyword>
<dbReference type="Gene3D" id="3.90.1150.10">
    <property type="entry name" value="Aspartate Aminotransferase, domain 1"/>
    <property type="match status" value="1"/>
</dbReference>
<evidence type="ECO:0000256" key="1">
    <source>
        <dbReference type="ARBA" id="ARBA00001933"/>
    </source>
</evidence>
<dbReference type="FunFam" id="3.90.1150.10:FF:000008">
    <property type="entry name" value="Cystathionine gamma-synthase"/>
    <property type="match status" value="1"/>
</dbReference>
<dbReference type="SMART" id="SM00225">
    <property type="entry name" value="BTB"/>
    <property type="match status" value="1"/>
</dbReference>
<dbReference type="Proteomes" id="UP000677054">
    <property type="component" value="Unassembled WGS sequence"/>
</dbReference>
<dbReference type="Gene3D" id="3.30.160.60">
    <property type="entry name" value="Classic Zinc Finger"/>
    <property type="match status" value="1"/>
</dbReference>
<dbReference type="GO" id="GO:0019346">
    <property type="term" value="P:transsulfuration"/>
    <property type="evidence" value="ECO:0007669"/>
    <property type="project" value="InterPro"/>
</dbReference>
<dbReference type="InterPro" id="IPR000210">
    <property type="entry name" value="BTB/POZ_dom"/>
</dbReference>
<dbReference type="PROSITE" id="PS50157">
    <property type="entry name" value="ZINC_FINGER_C2H2_2"/>
    <property type="match status" value="1"/>
</dbReference>
<feature type="domain" description="C2H2-type" evidence="11">
    <location>
        <begin position="839"/>
        <end position="865"/>
    </location>
</feature>
<dbReference type="Pfam" id="PF01053">
    <property type="entry name" value="Cys_Met_Meta_PP"/>
    <property type="match status" value="1"/>
</dbReference>
<dbReference type="PANTHER" id="PTHR11808:SF15">
    <property type="entry name" value="CYSTATHIONINE GAMMA-LYASE"/>
    <property type="match status" value="1"/>
</dbReference>
<evidence type="ECO:0000256" key="5">
    <source>
        <dbReference type="ARBA" id="ARBA00022898"/>
    </source>
</evidence>
<evidence type="ECO:0000256" key="2">
    <source>
        <dbReference type="ARBA" id="ARBA00005038"/>
    </source>
</evidence>
<dbReference type="CDD" id="cd00614">
    <property type="entry name" value="CGS_like"/>
    <property type="match status" value="1"/>
</dbReference>
<dbReference type="EMBL" id="LR899836">
    <property type="protein sequence ID" value="CAD7242804.1"/>
    <property type="molecule type" value="Genomic_DNA"/>
</dbReference>
<dbReference type="GO" id="GO:0005737">
    <property type="term" value="C:cytoplasm"/>
    <property type="evidence" value="ECO:0007669"/>
    <property type="project" value="TreeGrafter"/>
</dbReference>
<dbReference type="SMART" id="SM00355">
    <property type="entry name" value="ZnF_C2H2"/>
    <property type="match status" value="4"/>
</dbReference>
<dbReference type="GO" id="GO:0019343">
    <property type="term" value="P:cysteine biosynthetic process via cystathionine"/>
    <property type="evidence" value="ECO:0007669"/>
    <property type="project" value="TreeGrafter"/>
</dbReference>
<dbReference type="InterPro" id="IPR015424">
    <property type="entry name" value="PyrdxlP-dep_Trfase"/>
</dbReference>
<comment type="pathway">
    <text evidence="2">Amino-acid biosynthesis; L-cysteine biosynthesis; L-cysteine from L-homocysteine and L-serine: step 2/2.</text>
</comment>
<evidence type="ECO:0000256" key="6">
    <source>
        <dbReference type="ARBA" id="ARBA00023192"/>
    </source>
</evidence>
<feature type="region of interest" description="Disordered" evidence="9">
    <location>
        <begin position="568"/>
        <end position="627"/>
    </location>
</feature>
<proteinExistence type="inferred from homology"/>
<dbReference type="AlphaFoldDB" id="A0A7R8X4Q6"/>
<evidence type="ECO:0000256" key="8">
    <source>
        <dbReference type="PROSITE-ProRule" id="PRU00042"/>
    </source>
</evidence>
<dbReference type="SUPFAM" id="SSF53383">
    <property type="entry name" value="PLP-dependent transferases"/>
    <property type="match status" value="1"/>
</dbReference>
<dbReference type="Pfam" id="PF00651">
    <property type="entry name" value="BTB"/>
    <property type="match status" value="1"/>
</dbReference>
<feature type="compositionally biased region" description="Polar residues" evidence="9">
    <location>
        <begin position="589"/>
        <end position="602"/>
    </location>
</feature>
<dbReference type="InterPro" id="IPR000277">
    <property type="entry name" value="Cys/Met-Metab_PyrdxlP-dep_enz"/>
</dbReference>
<dbReference type="InterPro" id="IPR015422">
    <property type="entry name" value="PyrdxlP-dep_Trfase_small"/>
</dbReference>
<dbReference type="EMBL" id="CAJPEV010000319">
    <property type="protein sequence ID" value="CAG0883920.1"/>
    <property type="molecule type" value="Genomic_DNA"/>
</dbReference>
<dbReference type="InterPro" id="IPR013087">
    <property type="entry name" value="Znf_C2H2_type"/>
</dbReference>
<dbReference type="SUPFAM" id="SSF54695">
    <property type="entry name" value="POZ domain"/>
    <property type="match status" value="1"/>
</dbReference>
<dbReference type="PROSITE" id="PS50097">
    <property type="entry name" value="BTB"/>
    <property type="match status" value="1"/>
</dbReference>
<dbReference type="InterPro" id="IPR036236">
    <property type="entry name" value="Znf_C2H2_sf"/>
</dbReference>
<dbReference type="GO" id="GO:0004123">
    <property type="term" value="F:cystathionine gamma-lyase activity"/>
    <property type="evidence" value="ECO:0007669"/>
    <property type="project" value="TreeGrafter"/>
</dbReference>
<dbReference type="Gene3D" id="3.30.710.10">
    <property type="entry name" value="Potassium Channel Kv1.1, Chain A"/>
    <property type="match status" value="1"/>
</dbReference>
<evidence type="ECO:0000256" key="7">
    <source>
        <dbReference type="ARBA" id="ARBA00029853"/>
    </source>
</evidence>
<dbReference type="GO" id="GO:0008270">
    <property type="term" value="F:zinc ion binding"/>
    <property type="evidence" value="ECO:0007669"/>
    <property type="project" value="UniProtKB-KW"/>
</dbReference>
<keyword evidence="5" id="KW-0663">Pyridoxal phosphate</keyword>
<feature type="domain" description="BTB" evidence="10">
    <location>
        <begin position="445"/>
        <end position="510"/>
    </location>
</feature>
<reference evidence="12" key="1">
    <citation type="submission" date="2020-11" db="EMBL/GenBank/DDBJ databases">
        <authorList>
            <person name="Tran Van P."/>
        </authorList>
    </citation>
    <scope>NUCLEOTIDE SEQUENCE</scope>
</reference>
<dbReference type="InterPro" id="IPR015421">
    <property type="entry name" value="PyrdxlP-dep_Trfase_major"/>
</dbReference>
<evidence type="ECO:0000259" key="11">
    <source>
        <dbReference type="PROSITE" id="PS50157"/>
    </source>
</evidence>
<gene>
    <name evidence="12" type="ORF">DSTB1V02_LOCUS2749</name>
</gene>
<dbReference type="PROSITE" id="PS00028">
    <property type="entry name" value="ZINC_FINGER_C2H2_1"/>
    <property type="match status" value="1"/>
</dbReference>
<name>A0A7R8X4Q6_9CRUS</name>
<keyword evidence="6" id="KW-0198">Cysteine biosynthesis</keyword>
<comment type="cofactor">
    <cofactor evidence="1">
        <name>pyridoxal 5'-phosphate</name>
        <dbReference type="ChEBI" id="CHEBI:597326"/>
    </cofactor>
</comment>
<sequence length="865" mass="96446">MGPVHETRSMKEYVAGARFATRAVHEGHDPDDWKAKDVVPPITLSTTFKQFAPSHHAGFEYGRSGNPSRQCLERCIASLEDAKYGLCFSSGLSAMTTLLHLLKSGDHVISNDDLYGGSNRYFRKVLNRSDIQVTFVDMANHPDKVLSAMTPKTKMVWMETPTNPTMKLVDIKKVADMAHQQPGTIVVVDNTFMTPYFQKPLMLGADVSMHSVTKYINGHSDVIMGAVAINDEALYEELAFLQNSMGTVPSPFDCYLVTRSVRTLPLRMQAHMTAALIVARFLEKHPCVEKVLHPGLESHPQYELGKKQMQGHSGMLSFYIKGGLEESQIFFSHLKLFTLAESLGGFESLAELPALMTHSSVPDKQREELGIGNNLVRLSVGLEDPQDLIEELDHALRAAVSLFIFSGSSDLKEEAMSNKYNLKWNSHHAETFQSFENLRHREMFVDATLSCNGQFLKAHKLVLCAGSGYFERILNKEGSGTPTIHFYGIEMHLLKLLVEFMYCGEVEVPAMDLEKFIEVAENLEVKGLKGDKSKSSGSHNAVGGTTIPVSDVHDALAHKRKSAVQAWHGLGNSQYPPAKIPRSHAPIPQSRSQFTGSSSQQKEAAPCPSNAFLSHPEPSTSTSSDEVLIKDEADDEELNDIRDVDSAAAAAEEHQWDEQWDEQSGGSYCVEGMEGDPEKPLNVPAEVDPQMMKKIDYLVWMGEVSGSAGLKLYFCARCHYRSSSKRNAMRHRYTHMQTVEYVRNGVWKGQMGTQTLFFCGLCEYKTVQRSNAVSQHWRLHSSAKSYKCNSVEYVRDGIWKGTVSNGFPLFFCGSCDYKTSRRGNALYQHTRAHSSFKAYRCGRCSAAFKWKISLVNHMTLTHGGS</sequence>
<dbReference type="OrthoDB" id="3512640at2759"/>
<dbReference type="InterPro" id="IPR011333">
    <property type="entry name" value="SKP1/BTB/POZ_sf"/>
</dbReference>
<dbReference type="SUPFAM" id="SSF57667">
    <property type="entry name" value="beta-beta-alpha zinc fingers"/>
    <property type="match status" value="1"/>
</dbReference>
<evidence type="ECO:0000256" key="9">
    <source>
        <dbReference type="SAM" id="MobiDB-lite"/>
    </source>
</evidence>
<evidence type="ECO:0000259" key="10">
    <source>
        <dbReference type="PROSITE" id="PS50097"/>
    </source>
</evidence>